<comment type="caution">
    <text evidence="7">The sequence shown here is derived from an EMBL/GenBank/DDBJ whole genome shotgun (WGS) entry which is preliminary data.</text>
</comment>
<keyword evidence="3 7" id="KW-0418">Kinase</keyword>
<evidence type="ECO:0000313" key="8">
    <source>
        <dbReference type="Proteomes" id="UP000565745"/>
    </source>
</evidence>
<dbReference type="PANTHER" id="PTHR41299">
    <property type="entry name" value="THIAMINE PYROPHOSPHOKINASE"/>
    <property type="match status" value="1"/>
</dbReference>
<dbReference type="AlphaFoldDB" id="A0A7W6M8J8"/>
<dbReference type="GO" id="GO:0006772">
    <property type="term" value="P:thiamine metabolic process"/>
    <property type="evidence" value="ECO:0007669"/>
    <property type="project" value="UniProtKB-UniRule"/>
</dbReference>
<dbReference type="OrthoDB" id="7057856at2"/>
<dbReference type="InterPro" id="IPR036371">
    <property type="entry name" value="TPK_B1-bd_sf"/>
</dbReference>
<evidence type="ECO:0000256" key="3">
    <source>
        <dbReference type="ARBA" id="ARBA00022777"/>
    </source>
</evidence>
<evidence type="ECO:0000256" key="2">
    <source>
        <dbReference type="ARBA" id="ARBA00022741"/>
    </source>
</evidence>
<dbReference type="NCBIfam" id="TIGR01378">
    <property type="entry name" value="thi_PPkinase"/>
    <property type="match status" value="1"/>
</dbReference>
<reference evidence="7 8" key="1">
    <citation type="submission" date="2020-08" db="EMBL/GenBank/DDBJ databases">
        <title>Genomic Encyclopedia of Type Strains, Phase IV (KMG-IV): sequencing the most valuable type-strain genomes for metagenomic binning, comparative biology and taxonomic classification.</title>
        <authorList>
            <person name="Goeker M."/>
        </authorList>
    </citation>
    <scope>NUCLEOTIDE SEQUENCE [LARGE SCALE GENOMIC DNA]</scope>
    <source>
        <strain evidence="7 8">DSM 101015</strain>
    </source>
</reference>
<evidence type="ECO:0000256" key="1">
    <source>
        <dbReference type="ARBA" id="ARBA00022679"/>
    </source>
</evidence>
<dbReference type="EC" id="2.7.6.2" evidence="5"/>
<evidence type="ECO:0000313" key="7">
    <source>
        <dbReference type="EMBL" id="MBB4174390.1"/>
    </source>
</evidence>
<dbReference type="Pfam" id="PF04263">
    <property type="entry name" value="TPK_catalytic"/>
    <property type="match status" value="1"/>
</dbReference>
<dbReference type="GO" id="GO:0016301">
    <property type="term" value="F:kinase activity"/>
    <property type="evidence" value="ECO:0007669"/>
    <property type="project" value="UniProtKB-KW"/>
</dbReference>
<keyword evidence="4" id="KW-0067">ATP-binding</keyword>
<evidence type="ECO:0000259" key="6">
    <source>
        <dbReference type="Pfam" id="PF04263"/>
    </source>
</evidence>
<dbReference type="GO" id="GO:0004788">
    <property type="term" value="F:thiamine diphosphokinase activity"/>
    <property type="evidence" value="ECO:0007669"/>
    <property type="project" value="UniProtKB-UniRule"/>
</dbReference>
<dbReference type="InterPro" id="IPR036759">
    <property type="entry name" value="TPK_catalytic_sf"/>
</dbReference>
<dbReference type="InterPro" id="IPR006282">
    <property type="entry name" value="Thi_PPkinase"/>
</dbReference>
<sequence length="230" mass="24207">MFRPILHSLEPVTLVGGGQATPEDLHKALTLAPLCVAADGGAELAVRAGVDVTALIGDFDSVSADTLAKIPAARQHRIIEQESTDFEKALTRIDAPLVIGVGFLGARLDHQLAALHVLATVPERPCILLGEEEIACLAPPFLNLPTQEGDTVSLFPFADVQGRSAGLQWAIEGLGLGPTTKIGTSNRAAGPLTLEMEKVGMLLILPRRLMPALVEALMSPAAARWPAPAR</sequence>
<protein>
    <recommendedName>
        <fullName evidence="5">Thiamine diphosphokinase</fullName>
        <ecNumber evidence="5">2.7.6.2</ecNumber>
    </recommendedName>
</protein>
<keyword evidence="2" id="KW-0547">Nucleotide-binding</keyword>
<dbReference type="InterPro" id="IPR007371">
    <property type="entry name" value="TPK_catalytic"/>
</dbReference>
<dbReference type="CDD" id="cd07995">
    <property type="entry name" value="TPK"/>
    <property type="match status" value="1"/>
</dbReference>
<dbReference type="GO" id="GO:0009229">
    <property type="term" value="P:thiamine diphosphate biosynthetic process"/>
    <property type="evidence" value="ECO:0007669"/>
    <property type="project" value="InterPro"/>
</dbReference>
<name>A0A7W6M8J8_9RHOB</name>
<evidence type="ECO:0000256" key="5">
    <source>
        <dbReference type="NCBIfam" id="TIGR01378"/>
    </source>
</evidence>
<accession>A0A7W6M8J8</accession>
<dbReference type="RefSeq" id="WP_025056807.1">
    <property type="nucleotide sequence ID" value="NZ_JACIFU010000002.1"/>
</dbReference>
<dbReference type="Proteomes" id="UP000565745">
    <property type="component" value="Unassembled WGS sequence"/>
</dbReference>
<organism evidence="7 8">
    <name type="scientific">Sulfitobacter noctilucicola</name>
    <dbReference type="NCBI Taxonomy" id="1342301"/>
    <lineage>
        <taxon>Bacteria</taxon>
        <taxon>Pseudomonadati</taxon>
        <taxon>Pseudomonadota</taxon>
        <taxon>Alphaproteobacteria</taxon>
        <taxon>Rhodobacterales</taxon>
        <taxon>Roseobacteraceae</taxon>
        <taxon>Sulfitobacter</taxon>
    </lineage>
</organism>
<feature type="domain" description="Thiamin pyrophosphokinase catalytic" evidence="6">
    <location>
        <begin position="27"/>
        <end position="121"/>
    </location>
</feature>
<dbReference type="SUPFAM" id="SSF63862">
    <property type="entry name" value="Thiamin pyrophosphokinase, substrate-binding domain"/>
    <property type="match status" value="1"/>
</dbReference>
<keyword evidence="8" id="KW-1185">Reference proteome</keyword>
<dbReference type="SUPFAM" id="SSF63999">
    <property type="entry name" value="Thiamin pyrophosphokinase, catalytic domain"/>
    <property type="match status" value="1"/>
</dbReference>
<dbReference type="Gene3D" id="3.40.50.10240">
    <property type="entry name" value="Thiamin pyrophosphokinase, catalytic domain"/>
    <property type="match status" value="1"/>
</dbReference>
<evidence type="ECO:0000256" key="4">
    <source>
        <dbReference type="ARBA" id="ARBA00022840"/>
    </source>
</evidence>
<keyword evidence="1 7" id="KW-0808">Transferase</keyword>
<dbReference type="PANTHER" id="PTHR41299:SF1">
    <property type="entry name" value="THIAMINE PYROPHOSPHOKINASE"/>
    <property type="match status" value="1"/>
</dbReference>
<dbReference type="InterPro" id="IPR053149">
    <property type="entry name" value="TPK"/>
</dbReference>
<dbReference type="EMBL" id="JACIFU010000002">
    <property type="protein sequence ID" value="MBB4174390.1"/>
    <property type="molecule type" value="Genomic_DNA"/>
</dbReference>
<proteinExistence type="predicted"/>
<dbReference type="GO" id="GO:0005524">
    <property type="term" value="F:ATP binding"/>
    <property type="evidence" value="ECO:0007669"/>
    <property type="project" value="UniProtKB-KW"/>
</dbReference>
<gene>
    <name evidence="7" type="ORF">GGR93_002163</name>
</gene>